<dbReference type="RefSeq" id="WP_265356971.1">
    <property type="nucleotide sequence ID" value="NZ_JAMQPR010000001.1"/>
</dbReference>
<evidence type="ECO:0000313" key="1">
    <source>
        <dbReference type="EMBL" id="MCW7502897.1"/>
    </source>
</evidence>
<protein>
    <recommendedName>
        <fullName evidence="3">Leucine-rich repeat domain-containing protein</fullName>
    </recommendedName>
</protein>
<evidence type="ECO:0000313" key="2">
    <source>
        <dbReference type="Proteomes" id="UP001208794"/>
    </source>
</evidence>
<comment type="caution">
    <text evidence="1">The sequence shown here is derived from an EMBL/GenBank/DDBJ whole genome shotgun (WGS) entry which is preliminary data.</text>
</comment>
<dbReference type="InterPro" id="IPR032675">
    <property type="entry name" value="LRR_dom_sf"/>
</dbReference>
<dbReference type="Proteomes" id="UP001208794">
    <property type="component" value="Unassembled WGS sequence"/>
</dbReference>
<dbReference type="EMBL" id="JAMQPR010000001">
    <property type="protein sequence ID" value="MCW7502897.1"/>
    <property type="molecule type" value="Genomic_DNA"/>
</dbReference>
<sequence>MLKNKTILSISLFLLFGFFNCSTFFINEEEKTKETIQHLRDRGYRMRNISSSEKDAIPNNLSQTHSVYQGGDFIKICSLRQIKNIDFERTELPTFTDKEIEACSQMELEWLSIFKVKMNKDAFCKITNTFRNSLLKFDVSESGLSDEMMPCISKLQRLNFLLIGRGSNISKDSFCKTLLSLPNLQFIRIEDTDLPKSALQCILDHPNLNEIWLRSWKNASYDDKDALIKAYEKKYQRKIKFNLYD</sequence>
<dbReference type="Gene3D" id="3.80.10.10">
    <property type="entry name" value="Ribonuclease Inhibitor"/>
    <property type="match status" value="1"/>
</dbReference>
<accession>A0ABT3M3D1</accession>
<name>A0ABT3M3D1_9LEPT</name>
<dbReference type="SUPFAM" id="SSF52047">
    <property type="entry name" value="RNI-like"/>
    <property type="match status" value="1"/>
</dbReference>
<evidence type="ECO:0008006" key="3">
    <source>
        <dbReference type="Google" id="ProtNLM"/>
    </source>
</evidence>
<organism evidence="1 2">
    <name type="scientific">Leptospira paudalimensis</name>
    <dbReference type="NCBI Taxonomy" id="2950024"/>
    <lineage>
        <taxon>Bacteria</taxon>
        <taxon>Pseudomonadati</taxon>
        <taxon>Spirochaetota</taxon>
        <taxon>Spirochaetia</taxon>
        <taxon>Leptospirales</taxon>
        <taxon>Leptospiraceae</taxon>
        <taxon>Leptospira</taxon>
    </lineage>
</organism>
<keyword evidence="2" id="KW-1185">Reference proteome</keyword>
<gene>
    <name evidence="1" type="ORF">ND855_02080</name>
</gene>
<proteinExistence type="predicted"/>
<reference evidence="1 2" key="1">
    <citation type="submission" date="2022-06" db="EMBL/GenBank/DDBJ databases">
        <title>Leptospira isolates from biofilms formed at urban environments.</title>
        <authorList>
            <person name="Ribeiro P.S."/>
            <person name="Sousa T."/>
            <person name="Carvalho N."/>
            <person name="Aburjaile F."/>
            <person name="Neves F."/>
            <person name="Oliveira D."/>
            <person name="Blanco L."/>
            <person name="Lima J."/>
            <person name="Costa F."/>
            <person name="Brenig B."/>
            <person name="Soares S."/>
            <person name="Ramos R."/>
            <person name="Goes-Neto A."/>
            <person name="Matiuzzi M."/>
            <person name="Azevedo V."/>
            <person name="Ristow P."/>
        </authorList>
    </citation>
    <scope>NUCLEOTIDE SEQUENCE [LARGE SCALE GENOMIC DNA]</scope>
    <source>
        <strain evidence="1 2">VSF14</strain>
    </source>
</reference>